<organism evidence="2 3">
    <name type="scientific">Tanacetum coccineum</name>
    <dbReference type="NCBI Taxonomy" id="301880"/>
    <lineage>
        <taxon>Eukaryota</taxon>
        <taxon>Viridiplantae</taxon>
        <taxon>Streptophyta</taxon>
        <taxon>Embryophyta</taxon>
        <taxon>Tracheophyta</taxon>
        <taxon>Spermatophyta</taxon>
        <taxon>Magnoliopsida</taxon>
        <taxon>eudicotyledons</taxon>
        <taxon>Gunneridae</taxon>
        <taxon>Pentapetalae</taxon>
        <taxon>asterids</taxon>
        <taxon>campanulids</taxon>
        <taxon>Asterales</taxon>
        <taxon>Asteraceae</taxon>
        <taxon>Asteroideae</taxon>
        <taxon>Anthemideae</taxon>
        <taxon>Anthemidinae</taxon>
        <taxon>Tanacetum</taxon>
    </lineage>
</organism>
<keyword evidence="1" id="KW-0472">Membrane</keyword>
<reference evidence="2" key="2">
    <citation type="submission" date="2022-01" db="EMBL/GenBank/DDBJ databases">
        <authorList>
            <person name="Yamashiro T."/>
            <person name="Shiraishi A."/>
            <person name="Satake H."/>
            <person name="Nakayama K."/>
        </authorList>
    </citation>
    <scope>NUCLEOTIDE SEQUENCE</scope>
</reference>
<keyword evidence="1" id="KW-0812">Transmembrane</keyword>
<keyword evidence="1" id="KW-1133">Transmembrane helix</keyword>
<keyword evidence="3" id="KW-1185">Reference proteome</keyword>
<evidence type="ECO:0000313" key="3">
    <source>
        <dbReference type="Proteomes" id="UP001151760"/>
    </source>
</evidence>
<dbReference type="EMBL" id="BQNB010021468">
    <property type="protein sequence ID" value="GJU06721.1"/>
    <property type="molecule type" value="Genomic_DNA"/>
</dbReference>
<evidence type="ECO:0000313" key="2">
    <source>
        <dbReference type="EMBL" id="GJU06721.1"/>
    </source>
</evidence>
<reference evidence="2" key="1">
    <citation type="journal article" date="2022" name="Int. J. Mol. Sci.">
        <title>Draft Genome of Tanacetum Coccineum: Genomic Comparison of Closely Related Tanacetum-Family Plants.</title>
        <authorList>
            <person name="Yamashiro T."/>
            <person name="Shiraishi A."/>
            <person name="Nakayama K."/>
            <person name="Satake H."/>
        </authorList>
    </citation>
    <scope>NUCLEOTIDE SEQUENCE</scope>
</reference>
<protein>
    <submittedName>
        <fullName evidence="2">Ribonuclease H-like domain-containing protein</fullName>
    </submittedName>
</protein>
<accession>A0ABQ5J340</accession>
<name>A0ABQ5J340_9ASTR</name>
<feature type="transmembrane region" description="Helical" evidence="1">
    <location>
        <begin position="33"/>
        <end position="51"/>
    </location>
</feature>
<evidence type="ECO:0000256" key="1">
    <source>
        <dbReference type="SAM" id="Phobius"/>
    </source>
</evidence>
<gene>
    <name evidence="2" type="ORF">Tco_1123151</name>
</gene>
<sequence>MVDRNPCRTPVDAESKLGVDGDPVSNPTLYGSLAGYFGLWLAVTLILHYIFGGLFRCRLGSAEAEYRGVFNVVAETYWLCNLLRELHSPISSAMLIYCDNLRRHVVLSYVPSPIIRLQSLHQRLSRPIGGVLHQFECPEFLPLQLRGVLPEFKGFNLFYCLSYWNEKSERNFQNSSRYPIELVACIERNIIDMLKSLNVKKSSNVRMVIALSMSLYLEFSLGHPPFGLYRLSCLALGGTGFLSLIKFGDELRRVQDEPSWSKIYTVIGGVATDLDDAMAWNVASFGRALYLLVNGSYKLHGDLPLLITDSVL</sequence>
<comment type="caution">
    <text evidence="2">The sequence shown here is derived from an EMBL/GenBank/DDBJ whole genome shotgun (WGS) entry which is preliminary data.</text>
</comment>
<dbReference type="Proteomes" id="UP001151760">
    <property type="component" value="Unassembled WGS sequence"/>
</dbReference>
<proteinExistence type="predicted"/>